<reference evidence="10 11" key="1">
    <citation type="submission" date="2018-08" db="EMBL/GenBank/DDBJ databases">
        <title>A genome reference for cultivated species of the human gut microbiota.</title>
        <authorList>
            <person name="Zou Y."/>
            <person name="Xue W."/>
            <person name="Luo G."/>
        </authorList>
    </citation>
    <scope>NUCLEOTIDE SEQUENCE [LARGE SCALE GENOMIC DNA]</scope>
    <source>
        <strain evidence="8 10">AF14-6AC</strain>
        <strain evidence="7 11">AF16-14</strain>
        <strain evidence="9 12">OF03-11</strain>
    </source>
</reference>
<keyword evidence="4 5" id="KW-0326">Glycosidase</keyword>
<dbReference type="RefSeq" id="WP_013610526.1">
    <property type="nucleotide sequence ID" value="NZ_JADMSC010000012.1"/>
</dbReference>
<evidence type="ECO:0000256" key="1">
    <source>
        <dbReference type="ARBA" id="ARBA00009865"/>
    </source>
</evidence>
<dbReference type="GeneID" id="61273425"/>
<dbReference type="Proteomes" id="UP001212263">
    <property type="component" value="Unassembled WGS sequence"/>
</dbReference>
<proteinExistence type="inferred from homology"/>
<evidence type="ECO:0000256" key="5">
    <source>
        <dbReference type="RuleBase" id="RU361187"/>
    </source>
</evidence>
<dbReference type="InterPro" id="IPR006710">
    <property type="entry name" value="Glyco_hydro_43"/>
</dbReference>
<dbReference type="InterPro" id="IPR016828">
    <property type="entry name" value="Alpha-L-arabinofuranosidase"/>
</dbReference>
<accession>A0A1Y4A6W7</accession>
<dbReference type="EMBL" id="JAQMRD010000033">
    <property type="protein sequence ID" value="MDB9224852.1"/>
    <property type="molecule type" value="Genomic_DNA"/>
</dbReference>
<sequence length="366" mass="42766">MKRIKNVLIFFLAMVMLGACRDKKSEKKEEENIQQENTFVNPLKTEGAQCWANYYDGWYYYMQEAVDRLELWRTRDITDLEHAEHKVIWIPKDPSNAHHLWGPEIHPIAGKWYVYYAASDDNMDNHQLFVLENSSADPFEGEFELKGRISTDKNNNWAIHPNVFEHRGEWYMTWSGWQSRRVSTEHQCIYIAKMKNPWTLESDRVLLSKPEFEWERQWINPDGSKTAYTIYVNESPQFYKSRKGDKIFIFYSASGTWTCFYAVGMLMADADSDLLDPDSWTKSTRPVFKQCPENKVYGPGHVSFIPSPDGKEDYLLYDARSVENDPAGSRDSRTPRLQKIEWDKDGIPYLGVPLPLSVRLNKPSGL</sequence>
<gene>
    <name evidence="8" type="ORF">DWW24_02245</name>
    <name evidence="7" type="ORF">DWW57_06600</name>
    <name evidence="9" type="ORF">DXA53_10865</name>
    <name evidence="6" type="ORF">PN645_17895</name>
</gene>
<dbReference type="Gene3D" id="2.115.10.20">
    <property type="entry name" value="Glycosyl hydrolase domain, family 43"/>
    <property type="match status" value="1"/>
</dbReference>
<dbReference type="GO" id="GO:0005975">
    <property type="term" value="P:carbohydrate metabolic process"/>
    <property type="evidence" value="ECO:0007669"/>
    <property type="project" value="InterPro"/>
</dbReference>
<organism evidence="7 11">
    <name type="scientific">Odoribacter splanchnicus</name>
    <dbReference type="NCBI Taxonomy" id="28118"/>
    <lineage>
        <taxon>Bacteria</taxon>
        <taxon>Pseudomonadati</taxon>
        <taxon>Bacteroidota</taxon>
        <taxon>Bacteroidia</taxon>
        <taxon>Bacteroidales</taxon>
        <taxon>Odoribacteraceae</taxon>
        <taxon>Odoribacter</taxon>
    </lineage>
</organism>
<dbReference type="Proteomes" id="UP000284243">
    <property type="component" value="Unassembled WGS sequence"/>
</dbReference>
<dbReference type="CDD" id="cd18820">
    <property type="entry name" value="GH43_LbAraf43-like"/>
    <property type="match status" value="1"/>
</dbReference>
<comment type="similarity">
    <text evidence="1 5">Belongs to the glycosyl hydrolase 43 family.</text>
</comment>
<dbReference type="Proteomes" id="UP000283426">
    <property type="component" value="Unassembled WGS sequence"/>
</dbReference>
<dbReference type="OMA" id="LFQHRMY"/>
<evidence type="ECO:0000313" key="12">
    <source>
        <dbReference type="Proteomes" id="UP000284434"/>
    </source>
</evidence>
<evidence type="ECO:0000256" key="3">
    <source>
        <dbReference type="ARBA" id="ARBA00022801"/>
    </source>
</evidence>
<evidence type="ECO:0000256" key="4">
    <source>
        <dbReference type="ARBA" id="ARBA00023295"/>
    </source>
</evidence>
<dbReference type="SUPFAM" id="SSF75005">
    <property type="entry name" value="Arabinanase/levansucrase/invertase"/>
    <property type="match status" value="1"/>
</dbReference>
<evidence type="ECO:0000256" key="2">
    <source>
        <dbReference type="ARBA" id="ARBA00022729"/>
    </source>
</evidence>
<dbReference type="Pfam" id="PF04616">
    <property type="entry name" value="Glyco_hydro_43"/>
    <property type="match status" value="1"/>
</dbReference>
<dbReference type="EMBL" id="QSCO01000014">
    <property type="protein sequence ID" value="RGY06058.1"/>
    <property type="molecule type" value="Genomic_DNA"/>
</dbReference>
<dbReference type="PANTHER" id="PTHR43817:SF1">
    <property type="entry name" value="HYDROLASE, FAMILY 43, PUTATIVE (AFU_ORTHOLOGUE AFUA_3G01660)-RELATED"/>
    <property type="match status" value="1"/>
</dbReference>
<dbReference type="GO" id="GO:0004553">
    <property type="term" value="F:hydrolase activity, hydrolyzing O-glycosyl compounds"/>
    <property type="evidence" value="ECO:0007669"/>
    <property type="project" value="InterPro"/>
</dbReference>
<evidence type="ECO:0000313" key="6">
    <source>
        <dbReference type="EMBL" id="MDB9224852.1"/>
    </source>
</evidence>
<dbReference type="PANTHER" id="PTHR43817">
    <property type="entry name" value="GLYCOSYL HYDROLASE"/>
    <property type="match status" value="1"/>
</dbReference>
<dbReference type="AlphaFoldDB" id="A0A1Y4A6W7"/>
<reference evidence="6" key="2">
    <citation type="submission" date="2023-01" db="EMBL/GenBank/DDBJ databases">
        <title>Human gut microbiome strain richness.</title>
        <authorList>
            <person name="Chen-Liaw A."/>
        </authorList>
    </citation>
    <scope>NUCLEOTIDE SEQUENCE</scope>
    <source>
        <strain evidence="6">RTP21484st1_B7_RTP21484_190118</strain>
    </source>
</reference>
<name>A0A1Y4A6W7_9BACT</name>
<dbReference type="PROSITE" id="PS51257">
    <property type="entry name" value="PROKAR_LIPOPROTEIN"/>
    <property type="match status" value="1"/>
</dbReference>
<evidence type="ECO:0000313" key="10">
    <source>
        <dbReference type="Proteomes" id="UP000283426"/>
    </source>
</evidence>
<keyword evidence="3 5" id="KW-0378">Hydrolase</keyword>
<dbReference type="InterPro" id="IPR023296">
    <property type="entry name" value="Glyco_hydro_beta-prop_sf"/>
</dbReference>
<evidence type="ECO:0000313" key="11">
    <source>
        <dbReference type="Proteomes" id="UP000284243"/>
    </source>
</evidence>
<dbReference type="EMBL" id="QRYW01000003">
    <property type="protein sequence ID" value="RGV30237.1"/>
    <property type="molecule type" value="Genomic_DNA"/>
</dbReference>
<dbReference type="PIRSF" id="PIRSF025414">
    <property type="entry name" value="Alpha-L-arabinofuranosidase"/>
    <property type="match status" value="1"/>
</dbReference>
<dbReference type="Proteomes" id="UP000284434">
    <property type="component" value="Unassembled WGS sequence"/>
</dbReference>
<evidence type="ECO:0000313" key="7">
    <source>
        <dbReference type="EMBL" id="RGU57220.1"/>
    </source>
</evidence>
<keyword evidence="2" id="KW-0732">Signal</keyword>
<dbReference type="EMBL" id="QRYC01000006">
    <property type="protein sequence ID" value="RGU57220.1"/>
    <property type="molecule type" value="Genomic_DNA"/>
</dbReference>
<protein>
    <submittedName>
        <fullName evidence="6">Glycoside hydrolase family 43 protein</fullName>
    </submittedName>
    <submittedName>
        <fullName evidence="7">Glycosyl hydrolase family 43</fullName>
    </submittedName>
</protein>
<comment type="caution">
    <text evidence="7">The sequence shown here is derived from an EMBL/GenBank/DDBJ whole genome shotgun (WGS) entry which is preliminary data.</text>
</comment>
<evidence type="ECO:0000313" key="8">
    <source>
        <dbReference type="EMBL" id="RGV30237.1"/>
    </source>
</evidence>
<evidence type="ECO:0000313" key="9">
    <source>
        <dbReference type="EMBL" id="RGY06058.1"/>
    </source>
</evidence>